<dbReference type="AlphaFoldDB" id="A0A8H6L0R5"/>
<comment type="caution">
    <text evidence="1">The sequence shown here is derived from an EMBL/GenBank/DDBJ whole genome shotgun (WGS) entry which is preliminary data.</text>
</comment>
<name>A0A8H6L0R5_9LECA</name>
<organism evidence="1 2">
    <name type="scientific">Letharia columbiana</name>
    <dbReference type="NCBI Taxonomy" id="112416"/>
    <lineage>
        <taxon>Eukaryota</taxon>
        <taxon>Fungi</taxon>
        <taxon>Dikarya</taxon>
        <taxon>Ascomycota</taxon>
        <taxon>Pezizomycotina</taxon>
        <taxon>Lecanoromycetes</taxon>
        <taxon>OSLEUM clade</taxon>
        <taxon>Lecanoromycetidae</taxon>
        <taxon>Lecanorales</taxon>
        <taxon>Lecanorineae</taxon>
        <taxon>Parmeliaceae</taxon>
        <taxon>Letharia</taxon>
    </lineage>
</organism>
<dbReference type="OrthoDB" id="10369612at2759"/>
<gene>
    <name evidence="1" type="ORF">HO173_010682</name>
</gene>
<protein>
    <submittedName>
        <fullName evidence="1">Uncharacterized protein</fullName>
    </submittedName>
</protein>
<dbReference type="EMBL" id="JACCJC010000060">
    <property type="protein sequence ID" value="KAF6231182.1"/>
    <property type="molecule type" value="Genomic_DNA"/>
</dbReference>
<accession>A0A8H6L0R5</accession>
<evidence type="ECO:0000313" key="2">
    <source>
        <dbReference type="Proteomes" id="UP000578531"/>
    </source>
</evidence>
<proteinExistence type="predicted"/>
<reference evidence="1 2" key="1">
    <citation type="journal article" date="2020" name="Genomics">
        <title>Complete, high-quality genomes from long-read metagenomic sequencing of two wolf lichen thalli reveals enigmatic genome architecture.</title>
        <authorList>
            <person name="McKenzie S.K."/>
            <person name="Walston R.F."/>
            <person name="Allen J.L."/>
        </authorList>
    </citation>
    <scope>NUCLEOTIDE SEQUENCE [LARGE SCALE GENOMIC DNA]</scope>
    <source>
        <strain evidence="1">WasteWater2</strain>
    </source>
</reference>
<dbReference type="RefSeq" id="XP_037160615.1">
    <property type="nucleotide sequence ID" value="XM_037312567.1"/>
</dbReference>
<keyword evidence="2" id="KW-1185">Reference proteome</keyword>
<dbReference type="GeneID" id="59292328"/>
<evidence type="ECO:0000313" key="1">
    <source>
        <dbReference type="EMBL" id="KAF6231182.1"/>
    </source>
</evidence>
<dbReference type="Proteomes" id="UP000578531">
    <property type="component" value="Unassembled WGS sequence"/>
</dbReference>
<sequence>MSSALPFARPSLHMKMVIALIGPPNYYNMSVLLPSNFSLATNASAYNGGLSVFPAPIAPDVVRCSSFFSGERPLDGDKCRSTWDLLPRGSNQSPWFTNPESSPAGKFQSQLPIKRGDEKCRIKVSASGKPTEEVNFAVYISGNTMRDMVGRIIEECVGAREESQQTPWGGVGTLSIRQTLDWIVQPGTRFPESLDIPTRTTFITAMVYSNERLTDYEPGAQSKVISRVLLDWIDAAASRLPHGSPFWGVLANRFFYVWKANEDQERGRGDKGEFPHWWDDLQVPPNLERGRANGTKGAGGGVRITLRDLRKRLL</sequence>